<dbReference type="OrthoDB" id="6921389at2759"/>
<evidence type="ECO:0000313" key="8">
    <source>
        <dbReference type="EMBL" id="KAA8493776.1"/>
    </source>
</evidence>
<reference evidence="9" key="1">
    <citation type="journal article" date="2019" name="Nat. Commun.">
        <title>Expansion of phycobilisome linker gene families in mesophilic red algae.</title>
        <authorList>
            <person name="Lee J."/>
            <person name="Kim D."/>
            <person name="Bhattacharya D."/>
            <person name="Yoon H.S."/>
        </authorList>
    </citation>
    <scope>NUCLEOTIDE SEQUENCE [LARGE SCALE GENOMIC DNA]</scope>
    <source>
        <strain evidence="9">CCMP 1328</strain>
    </source>
</reference>
<gene>
    <name evidence="8" type="ORF">FVE85_4913</name>
</gene>
<dbReference type="GO" id="GO:0008299">
    <property type="term" value="P:isoprenoid biosynthetic process"/>
    <property type="evidence" value="ECO:0007669"/>
    <property type="project" value="UniProtKB-KW"/>
</dbReference>
<dbReference type="Pfam" id="PF00348">
    <property type="entry name" value="polyprenyl_synt"/>
    <property type="match status" value="1"/>
</dbReference>
<dbReference type="GO" id="GO:0004659">
    <property type="term" value="F:prenyltransferase activity"/>
    <property type="evidence" value="ECO:0007669"/>
    <property type="project" value="InterPro"/>
</dbReference>
<dbReference type="SUPFAM" id="SSF48576">
    <property type="entry name" value="Terpenoid synthases"/>
    <property type="match status" value="1"/>
</dbReference>
<evidence type="ECO:0000256" key="1">
    <source>
        <dbReference type="ARBA" id="ARBA00001946"/>
    </source>
</evidence>
<dbReference type="CDD" id="cd00685">
    <property type="entry name" value="Trans_IPPS_HT"/>
    <property type="match status" value="1"/>
</dbReference>
<dbReference type="OMA" id="EGMIGGQ"/>
<dbReference type="EMBL" id="VRMN01000006">
    <property type="protein sequence ID" value="KAA8493776.1"/>
    <property type="molecule type" value="Genomic_DNA"/>
</dbReference>
<evidence type="ECO:0000256" key="7">
    <source>
        <dbReference type="RuleBase" id="RU004466"/>
    </source>
</evidence>
<dbReference type="PROSITE" id="PS00723">
    <property type="entry name" value="POLYPRENYL_SYNTHASE_1"/>
    <property type="match status" value="1"/>
</dbReference>
<dbReference type="AlphaFoldDB" id="A0A5J4YR58"/>
<evidence type="ECO:0000256" key="3">
    <source>
        <dbReference type="ARBA" id="ARBA00022679"/>
    </source>
</evidence>
<dbReference type="PROSITE" id="PS00444">
    <property type="entry name" value="POLYPRENYL_SYNTHASE_2"/>
    <property type="match status" value="1"/>
</dbReference>
<dbReference type="Proteomes" id="UP000324585">
    <property type="component" value="Unassembled WGS sequence"/>
</dbReference>
<evidence type="ECO:0000256" key="5">
    <source>
        <dbReference type="ARBA" id="ARBA00022842"/>
    </source>
</evidence>
<dbReference type="FunFam" id="1.10.600.10:FF:000001">
    <property type="entry name" value="Geranylgeranyl diphosphate synthase"/>
    <property type="match status" value="1"/>
</dbReference>
<dbReference type="InterPro" id="IPR033749">
    <property type="entry name" value="Polyprenyl_synt_CS"/>
</dbReference>
<evidence type="ECO:0000256" key="4">
    <source>
        <dbReference type="ARBA" id="ARBA00022723"/>
    </source>
</evidence>
<evidence type="ECO:0000256" key="2">
    <source>
        <dbReference type="ARBA" id="ARBA00006706"/>
    </source>
</evidence>
<comment type="caution">
    <text evidence="8">The sequence shown here is derived from an EMBL/GenBank/DDBJ whole genome shotgun (WGS) entry which is preliminary data.</text>
</comment>
<keyword evidence="3 7" id="KW-0808">Transferase</keyword>
<dbReference type="Gene3D" id="1.10.600.10">
    <property type="entry name" value="Farnesyl Diphosphate Synthase"/>
    <property type="match status" value="1"/>
</dbReference>
<evidence type="ECO:0000313" key="9">
    <source>
        <dbReference type="Proteomes" id="UP000324585"/>
    </source>
</evidence>
<sequence length="355" mass="37680">MAFIGGFGGARCVGRRELRRAMCGAQPARMAAAPVGTTGKAAAAATVAETSVAGGDANEGLALFEYLKAKQAVVEAALAESVASPGAETDRIYEAMRYSLMAGGKRIRPILVLAACEMCGGQEEVAIPTAVAIEMIHTMSLIHDDLPSMDNDDLRRGMPTNHIMFGEDIAILAGDALLARSFEYVAKYTKNTSAERVLRVISLLGESVGPEGLSGGQVMDLMCEGREDVTLEQLSWIHMKKTAALLRVSVAAGAILGGADDADVQKVEEFANKIGLAFQIADDVLDVTQSSEQLGKTAGKDEAVNKATYPRLMGLEESRNEAQRLILEAKACLEPFGPRSKTLLSLADFIISRTN</sequence>
<comment type="cofactor">
    <cofactor evidence="1">
        <name>Mg(2+)</name>
        <dbReference type="ChEBI" id="CHEBI:18420"/>
    </cofactor>
</comment>
<dbReference type="InterPro" id="IPR053378">
    <property type="entry name" value="Prenyl_diphosphate_synthase"/>
</dbReference>
<comment type="similarity">
    <text evidence="2 7">Belongs to the FPP/GGPP synthase family.</text>
</comment>
<keyword evidence="9" id="KW-1185">Reference proteome</keyword>
<organism evidence="8 9">
    <name type="scientific">Porphyridium purpureum</name>
    <name type="common">Red alga</name>
    <name type="synonym">Porphyridium cruentum</name>
    <dbReference type="NCBI Taxonomy" id="35688"/>
    <lineage>
        <taxon>Eukaryota</taxon>
        <taxon>Rhodophyta</taxon>
        <taxon>Bangiophyceae</taxon>
        <taxon>Porphyridiales</taxon>
        <taxon>Porphyridiaceae</taxon>
        <taxon>Porphyridium</taxon>
    </lineage>
</organism>
<dbReference type="SFLD" id="SFLDS00005">
    <property type="entry name" value="Isoprenoid_Synthase_Type_I"/>
    <property type="match status" value="1"/>
</dbReference>
<keyword evidence="5" id="KW-0460">Magnesium</keyword>
<dbReference type="SFLD" id="SFLDG01017">
    <property type="entry name" value="Polyprenyl_Transferase_Like"/>
    <property type="match status" value="1"/>
</dbReference>
<dbReference type="InterPro" id="IPR008949">
    <property type="entry name" value="Isoprenoid_synthase_dom_sf"/>
</dbReference>
<protein>
    <submittedName>
        <fullName evidence="8">Geranylgeranyl diphosphate synthase</fullName>
    </submittedName>
</protein>
<proteinExistence type="inferred from homology"/>
<dbReference type="PANTHER" id="PTHR43281">
    <property type="entry name" value="FARNESYL DIPHOSPHATE SYNTHASE"/>
    <property type="match status" value="1"/>
</dbReference>
<dbReference type="NCBIfam" id="NF045485">
    <property type="entry name" value="FPPsyn"/>
    <property type="match status" value="1"/>
</dbReference>
<dbReference type="GO" id="GO:0005737">
    <property type="term" value="C:cytoplasm"/>
    <property type="evidence" value="ECO:0007669"/>
    <property type="project" value="UniProtKB-ARBA"/>
</dbReference>
<evidence type="ECO:0000256" key="6">
    <source>
        <dbReference type="ARBA" id="ARBA00023229"/>
    </source>
</evidence>
<name>A0A5J4YR58_PORPP</name>
<accession>A0A5J4YR58</accession>
<dbReference type="InterPro" id="IPR000092">
    <property type="entry name" value="Polyprenyl_synt"/>
</dbReference>
<keyword evidence="6" id="KW-0414">Isoprene biosynthesis</keyword>
<dbReference type="PANTHER" id="PTHR43281:SF1">
    <property type="entry name" value="FARNESYL DIPHOSPHATE SYNTHASE"/>
    <property type="match status" value="1"/>
</dbReference>
<dbReference type="GO" id="GO:0046872">
    <property type="term" value="F:metal ion binding"/>
    <property type="evidence" value="ECO:0007669"/>
    <property type="project" value="UniProtKB-KW"/>
</dbReference>
<keyword evidence="4" id="KW-0479">Metal-binding</keyword>